<dbReference type="EMBL" id="OIVN01002347">
    <property type="protein sequence ID" value="SPD02879.1"/>
    <property type="molecule type" value="Genomic_DNA"/>
</dbReference>
<reference evidence="1" key="1">
    <citation type="submission" date="2018-02" db="EMBL/GenBank/DDBJ databases">
        <authorList>
            <person name="Cohen D.B."/>
            <person name="Kent A.D."/>
        </authorList>
    </citation>
    <scope>NUCLEOTIDE SEQUENCE</scope>
</reference>
<proteinExistence type="predicted"/>
<dbReference type="EMBL" id="OIVN01004630">
    <property type="protein sequence ID" value="SPD18453.1"/>
    <property type="molecule type" value="Genomic_DNA"/>
</dbReference>
<dbReference type="AlphaFoldDB" id="A0A2N9GTZ9"/>
<protein>
    <submittedName>
        <fullName evidence="1">Uncharacterized protein</fullName>
    </submittedName>
</protein>
<gene>
    <name evidence="1" type="ORF">FSB_LOCUS30761</name>
    <name evidence="2" type="ORF">FSB_LOCUS46335</name>
</gene>
<name>A0A2N9GTZ9_FAGSY</name>
<evidence type="ECO:0000313" key="1">
    <source>
        <dbReference type="EMBL" id="SPD02879.1"/>
    </source>
</evidence>
<accession>A0A2N9GTZ9</accession>
<organism evidence="1">
    <name type="scientific">Fagus sylvatica</name>
    <name type="common">Beechnut</name>
    <dbReference type="NCBI Taxonomy" id="28930"/>
    <lineage>
        <taxon>Eukaryota</taxon>
        <taxon>Viridiplantae</taxon>
        <taxon>Streptophyta</taxon>
        <taxon>Embryophyta</taxon>
        <taxon>Tracheophyta</taxon>
        <taxon>Spermatophyta</taxon>
        <taxon>Magnoliopsida</taxon>
        <taxon>eudicotyledons</taxon>
        <taxon>Gunneridae</taxon>
        <taxon>Pentapetalae</taxon>
        <taxon>rosids</taxon>
        <taxon>fabids</taxon>
        <taxon>Fagales</taxon>
        <taxon>Fagaceae</taxon>
        <taxon>Fagus</taxon>
    </lineage>
</organism>
<evidence type="ECO:0000313" key="2">
    <source>
        <dbReference type="EMBL" id="SPD18453.1"/>
    </source>
</evidence>
<sequence length="70" mass="7362">MSSTACIKWIKIGSPSFKPTLIVGLLLASSQVDCTNPCIASLIFLALDLVIGPSGTCKGSLRLVPPWFPS</sequence>